<organism evidence="2 3">
    <name type="scientific">Cuscuta europaea</name>
    <name type="common">European dodder</name>
    <dbReference type="NCBI Taxonomy" id="41803"/>
    <lineage>
        <taxon>Eukaryota</taxon>
        <taxon>Viridiplantae</taxon>
        <taxon>Streptophyta</taxon>
        <taxon>Embryophyta</taxon>
        <taxon>Tracheophyta</taxon>
        <taxon>Spermatophyta</taxon>
        <taxon>Magnoliopsida</taxon>
        <taxon>eudicotyledons</taxon>
        <taxon>Gunneridae</taxon>
        <taxon>Pentapetalae</taxon>
        <taxon>asterids</taxon>
        <taxon>lamiids</taxon>
        <taxon>Solanales</taxon>
        <taxon>Convolvulaceae</taxon>
        <taxon>Cuscuteae</taxon>
        <taxon>Cuscuta</taxon>
        <taxon>Cuscuta subgen. Cuscuta</taxon>
    </lineage>
</organism>
<name>A0A9P1E4F0_CUSEU</name>
<dbReference type="InterPro" id="IPR039537">
    <property type="entry name" value="Retrotran_Ty1/copia-like"/>
</dbReference>
<evidence type="ECO:0000313" key="2">
    <source>
        <dbReference type="EMBL" id="CAH9078023.1"/>
    </source>
</evidence>
<evidence type="ECO:0000313" key="3">
    <source>
        <dbReference type="Proteomes" id="UP001152484"/>
    </source>
</evidence>
<dbReference type="AlphaFoldDB" id="A0A9P1E4F0"/>
<dbReference type="Pfam" id="PF13976">
    <property type="entry name" value="gag_pre-integrs"/>
    <property type="match status" value="1"/>
</dbReference>
<evidence type="ECO:0000259" key="1">
    <source>
        <dbReference type="Pfam" id="PF13976"/>
    </source>
</evidence>
<protein>
    <recommendedName>
        <fullName evidence="1">GAG-pre-integrase domain-containing protein</fullName>
    </recommendedName>
</protein>
<feature type="domain" description="GAG-pre-integrase" evidence="1">
    <location>
        <begin position="11"/>
        <end position="74"/>
    </location>
</feature>
<gene>
    <name evidence="2" type="ORF">CEURO_LOCUS6541</name>
</gene>
<reference evidence="2" key="1">
    <citation type="submission" date="2022-07" db="EMBL/GenBank/DDBJ databases">
        <authorList>
            <person name="Macas J."/>
            <person name="Novak P."/>
            <person name="Neumann P."/>
        </authorList>
    </citation>
    <scope>NUCLEOTIDE SEQUENCE</scope>
</reference>
<accession>A0A9P1E4F0</accession>
<dbReference type="InterPro" id="IPR025724">
    <property type="entry name" value="GAG-pre-integrase_dom"/>
</dbReference>
<dbReference type="EMBL" id="CAMAPE010000010">
    <property type="protein sequence ID" value="CAH9078023.1"/>
    <property type="molecule type" value="Genomic_DNA"/>
</dbReference>
<comment type="caution">
    <text evidence="2">The sequence shown here is derived from an EMBL/GenBank/DDBJ whole genome shotgun (WGS) entry which is preliminary data.</text>
</comment>
<dbReference type="PANTHER" id="PTHR42648">
    <property type="entry name" value="TRANSPOSASE, PUTATIVE-RELATED"/>
    <property type="match status" value="1"/>
</dbReference>
<sequence length="121" mass="13549">MLIGVGRRRGGVYYFHSIEETLALAVGDVNKSDLWHARLGHPSPSVVRTISSTNKVIPYLHVQNKPCDACLRAKKTRDVFGINSARATSCFELIHCDVWGPYRFPSSCGARYFLTIVDDYS</sequence>
<dbReference type="PANTHER" id="PTHR42648:SF31">
    <property type="entry name" value="RNA-DIRECTED DNA POLYMERASE"/>
    <property type="match status" value="1"/>
</dbReference>
<keyword evidence="3" id="KW-1185">Reference proteome</keyword>
<feature type="non-terminal residue" evidence="2">
    <location>
        <position position="121"/>
    </location>
</feature>
<dbReference type="Proteomes" id="UP001152484">
    <property type="component" value="Unassembled WGS sequence"/>
</dbReference>
<proteinExistence type="predicted"/>
<dbReference type="OrthoDB" id="1286631at2759"/>